<dbReference type="InterPro" id="IPR043128">
    <property type="entry name" value="Rev_trsase/Diguanyl_cyclase"/>
</dbReference>
<proteinExistence type="predicted"/>
<keyword evidence="6" id="KW-0378">Hydrolase</keyword>
<keyword evidence="5" id="KW-0255">Endonuclease</keyword>
<dbReference type="SUPFAM" id="SSF56672">
    <property type="entry name" value="DNA/RNA polymerases"/>
    <property type="match status" value="1"/>
</dbReference>
<evidence type="ECO:0000256" key="2">
    <source>
        <dbReference type="ARBA" id="ARBA00022679"/>
    </source>
</evidence>
<dbReference type="InterPro" id="IPR012337">
    <property type="entry name" value="RNaseH-like_sf"/>
</dbReference>
<dbReference type="PANTHER" id="PTHR37984:SF5">
    <property type="entry name" value="PROTEIN NYNRIN-LIKE"/>
    <property type="match status" value="1"/>
</dbReference>
<dbReference type="InterPro" id="IPR050951">
    <property type="entry name" value="Retrovirus_Pol_polyprotein"/>
</dbReference>
<evidence type="ECO:0000256" key="8">
    <source>
        <dbReference type="SAM" id="MobiDB-lite"/>
    </source>
</evidence>
<comment type="caution">
    <text evidence="10">The sequence shown here is derived from an EMBL/GenBank/DDBJ whole genome shotgun (WGS) entry which is preliminary data.</text>
</comment>
<keyword evidence="2" id="KW-0808">Transferase</keyword>
<evidence type="ECO:0000259" key="9">
    <source>
        <dbReference type="PROSITE" id="PS50994"/>
    </source>
</evidence>
<dbReference type="AlphaFoldDB" id="A0A816XIS0"/>
<dbReference type="Gene3D" id="3.30.70.270">
    <property type="match status" value="1"/>
</dbReference>
<evidence type="ECO:0000256" key="7">
    <source>
        <dbReference type="ARBA" id="ARBA00022918"/>
    </source>
</evidence>
<keyword evidence="1" id="KW-0645">Protease</keyword>
<feature type="region of interest" description="Disordered" evidence="8">
    <location>
        <begin position="24"/>
        <end position="57"/>
    </location>
</feature>
<dbReference type="GO" id="GO:0006508">
    <property type="term" value="P:proteolysis"/>
    <property type="evidence" value="ECO:0007669"/>
    <property type="project" value="UniProtKB-KW"/>
</dbReference>
<keyword evidence="3" id="KW-0548">Nucleotidyltransferase</keyword>
<dbReference type="InterPro" id="IPR001584">
    <property type="entry name" value="Integrase_cat-core"/>
</dbReference>
<dbReference type="InterPro" id="IPR000477">
    <property type="entry name" value="RT_dom"/>
</dbReference>
<reference evidence="10" key="1">
    <citation type="submission" date="2021-02" db="EMBL/GenBank/DDBJ databases">
        <authorList>
            <person name="Nowell W R."/>
        </authorList>
    </citation>
    <scope>NUCLEOTIDE SEQUENCE</scope>
</reference>
<dbReference type="Pfam" id="PF00665">
    <property type="entry name" value="rve"/>
    <property type="match status" value="1"/>
</dbReference>
<feature type="domain" description="Integrase catalytic" evidence="9">
    <location>
        <begin position="433"/>
        <end position="557"/>
    </location>
</feature>
<dbReference type="EMBL" id="CAJNRF010013256">
    <property type="protein sequence ID" value="CAF2147136.1"/>
    <property type="molecule type" value="Genomic_DNA"/>
</dbReference>
<evidence type="ECO:0000256" key="3">
    <source>
        <dbReference type="ARBA" id="ARBA00022695"/>
    </source>
</evidence>
<organism evidence="10 11">
    <name type="scientific">Rotaria magnacalcarata</name>
    <dbReference type="NCBI Taxonomy" id="392030"/>
    <lineage>
        <taxon>Eukaryota</taxon>
        <taxon>Metazoa</taxon>
        <taxon>Spiralia</taxon>
        <taxon>Gnathifera</taxon>
        <taxon>Rotifera</taxon>
        <taxon>Eurotatoria</taxon>
        <taxon>Bdelloidea</taxon>
        <taxon>Philodinida</taxon>
        <taxon>Philodinidae</taxon>
        <taxon>Rotaria</taxon>
    </lineage>
</organism>
<evidence type="ECO:0000256" key="4">
    <source>
        <dbReference type="ARBA" id="ARBA00022722"/>
    </source>
</evidence>
<feature type="compositionally biased region" description="Polar residues" evidence="8">
    <location>
        <begin position="24"/>
        <end position="35"/>
    </location>
</feature>
<dbReference type="GO" id="GO:0008233">
    <property type="term" value="F:peptidase activity"/>
    <property type="evidence" value="ECO:0007669"/>
    <property type="project" value="UniProtKB-KW"/>
</dbReference>
<dbReference type="InterPro" id="IPR043502">
    <property type="entry name" value="DNA/RNA_pol_sf"/>
</dbReference>
<protein>
    <recommendedName>
        <fullName evidence="9">Integrase catalytic domain-containing protein</fullName>
    </recommendedName>
</protein>
<dbReference type="GO" id="GO:0004519">
    <property type="term" value="F:endonuclease activity"/>
    <property type="evidence" value="ECO:0007669"/>
    <property type="project" value="UniProtKB-KW"/>
</dbReference>
<evidence type="ECO:0000313" key="11">
    <source>
        <dbReference type="Proteomes" id="UP000663856"/>
    </source>
</evidence>
<feature type="non-terminal residue" evidence="10">
    <location>
        <position position="1"/>
    </location>
</feature>
<keyword evidence="4" id="KW-0540">Nuclease</keyword>
<dbReference type="Gene3D" id="3.30.420.10">
    <property type="entry name" value="Ribonuclease H-like superfamily/Ribonuclease H"/>
    <property type="match status" value="1"/>
</dbReference>
<dbReference type="GO" id="GO:0003676">
    <property type="term" value="F:nucleic acid binding"/>
    <property type="evidence" value="ECO:0007669"/>
    <property type="project" value="InterPro"/>
</dbReference>
<evidence type="ECO:0000313" key="10">
    <source>
        <dbReference type="EMBL" id="CAF2147136.1"/>
    </source>
</evidence>
<dbReference type="GO" id="GO:0015074">
    <property type="term" value="P:DNA integration"/>
    <property type="evidence" value="ECO:0007669"/>
    <property type="project" value="InterPro"/>
</dbReference>
<accession>A0A816XIS0</accession>
<dbReference type="Gene3D" id="3.10.10.10">
    <property type="entry name" value="HIV Type 1 Reverse Transcriptase, subunit A, domain 1"/>
    <property type="match status" value="1"/>
</dbReference>
<evidence type="ECO:0000256" key="5">
    <source>
        <dbReference type="ARBA" id="ARBA00022759"/>
    </source>
</evidence>
<evidence type="ECO:0000256" key="6">
    <source>
        <dbReference type="ARBA" id="ARBA00022801"/>
    </source>
</evidence>
<dbReference type="Pfam" id="PF00078">
    <property type="entry name" value="RVT_1"/>
    <property type="match status" value="1"/>
</dbReference>
<dbReference type="GO" id="GO:0003964">
    <property type="term" value="F:RNA-directed DNA polymerase activity"/>
    <property type="evidence" value="ECO:0007669"/>
    <property type="project" value="UniProtKB-KW"/>
</dbReference>
<dbReference type="InterPro" id="IPR036397">
    <property type="entry name" value="RNaseH_sf"/>
</dbReference>
<dbReference type="Proteomes" id="UP000663856">
    <property type="component" value="Unassembled WGS sequence"/>
</dbReference>
<dbReference type="SUPFAM" id="SSF53098">
    <property type="entry name" value="Ribonuclease H-like"/>
    <property type="match status" value="1"/>
</dbReference>
<dbReference type="PROSITE" id="PS50994">
    <property type="entry name" value="INTEGRASE"/>
    <property type="match status" value="1"/>
</dbReference>
<dbReference type="CDD" id="cd01647">
    <property type="entry name" value="RT_LTR"/>
    <property type="match status" value="1"/>
</dbReference>
<dbReference type="FunFam" id="3.10.10.10:FF:000007">
    <property type="entry name" value="Retrovirus-related Pol polyprotein from transposon 17.6-like Protein"/>
    <property type="match status" value="1"/>
</dbReference>
<name>A0A816XIS0_9BILA</name>
<dbReference type="PANTHER" id="PTHR37984">
    <property type="entry name" value="PROTEIN CBG26694"/>
    <property type="match status" value="1"/>
</dbReference>
<sequence>MYKSSSLDSLRLQTSSSDFILTSTTNQDANASSAKKSGGRKAILPTPNRPINKGSCDTVQFSSNDDTVVEKVNYSQPENKDKISQDDDNSFESFIRANFVPFSGKQSLYEWLDETEDLFNRFKISCQFRYKAIPLLIQGDAKRKYIKYRRSITSFDDFYEFLMTHYDTIPSVSIQTQADLTSESVKSFTANDKPIVELKTNVTNTTDSSQLLKSSKIPHNQQRQDLLSLLMRFHTAFDATKHNIARTRIHHVINTIPHSPPASRPYPQPDTEEAMYKLIQEFLKAGLITASHSPYAAPAILVKKKDKSFRLVVDYKRLNAITIKDSSPLPNMEDTIQKLGKGFSYFSKLDLKSGFYQIPINNSDKEKTAFVTPFGLYQFNVLPMDLRNSPPTFQKVMTDTLKACRHFCLVYLDDIIFNLSRNKKHGHLRSIPLPEGPFALIGMDYCGPLPRTPRENQYVLVITDYFTRYITAVALPNCTAETTAEALFNEYFCKFGMPSVILSDRGSHFQNKLMENLQKLIGYNHIYSTSYHPQTNGVVERFNATFVAQISKLQNSQ</sequence>
<keyword evidence="7" id="KW-0695">RNA-directed DNA polymerase</keyword>
<gene>
    <name evidence="10" type="ORF">WKI299_LOCUS29536</name>
</gene>
<evidence type="ECO:0000256" key="1">
    <source>
        <dbReference type="ARBA" id="ARBA00022670"/>
    </source>
</evidence>